<proteinExistence type="predicted"/>
<accession>A0A0F7SPH9</accession>
<sequence length="171" mass="18772">MISSPRSTIELPAQSMISALHQFESSVFSSLMVPGSCEVELICDLPVWDSENWDDLSSCYELRKRTLSTLHVLVEDLKVQGLLAKYRLVPAAIPFSSIRLNDSSIPIASFSPPLDISVLVANAQSSGARRLGSGDIMHEIKSMKVLENRLRPQTFMLPSSLDSPSPTLVLT</sequence>
<protein>
    <submittedName>
        <fullName evidence="1">Uncharacterized protein</fullName>
    </submittedName>
</protein>
<dbReference type="AlphaFoldDB" id="A0A0F7SPH9"/>
<dbReference type="EMBL" id="LN483157">
    <property type="protein sequence ID" value="CED84087.1"/>
    <property type="molecule type" value="Genomic_DNA"/>
</dbReference>
<organism evidence="1">
    <name type="scientific">Phaffia rhodozyma</name>
    <name type="common">Yeast</name>
    <name type="synonym">Xanthophyllomyces dendrorhous</name>
    <dbReference type="NCBI Taxonomy" id="264483"/>
    <lineage>
        <taxon>Eukaryota</taxon>
        <taxon>Fungi</taxon>
        <taxon>Dikarya</taxon>
        <taxon>Basidiomycota</taxon>
        <taxon>Agaricomycotina</taxon>
        <taxon>Tremellomycetes</taxon>
        <taxon>Cystofilobasidiales</taxon>
        <taxon>Mrakiaceae</taxon>
        <taxon>Phaffia</taxon>
    </lineage>
</organism>
<name>A0A0F7SPH9_PHARH</name>
<evidence type="ECO:0000313" key="1">
    <source>
        <dbReference type="EMBL" id="CED84087.1"/>
    </source>
</evidence>
<reference evidence="1" key="1">
    <citation type="submission" date="2014-08" db="EMBL/GenBank/DDBJ databases">
        <authorList>
            <person name="Sharma Rahul"/>
            <person name="Thines Marco"/>
        </authorList>
    </citation>
    <scope>NUCLEOTIDE SEQUENCE</scope>
</reference>